<keyword evidence="4" id="KW-1185">Reference proteome</keyword>
<geneLocation type="plasmid" evidence="3 4">
    <name>unnamed</name>
</geneLocation>
<dbReference type="CDD" id="cd00093">
    <property type="entry name" value="HTH_XRE"/>
    <property type="match status" value="1"/>
</dbReference>
<dbReference type="RefSeq" id="WP_153273053.1">
    <property type="nucleotide sequence ID" value="NZ_CP043499.1"/>
</dbReference>
<accession>A0A5Q0CGN3</accession>
<evidence type="ECO:0000259" key="2">
    <source>
        <dbReference type="PROSITE" id="PS50943"/>
    </source>
</evidence>
<dbReference type="OrthoDB" id="9797172at2"/>
<dbReference type="GO" id="GO:0003677">
    <property type="term" value="F:DNA binding"/>
    <property type="evidence" value="ECO:0007669"/>
    <property type="project" value="UniProtKB-KW"/>
</dbReference>
<gene>
    <name evidence="3" type="ORF">FZ934_22470</name>
</gene>
<dbReference type="PROSITE" id="PS50943">
    <property type="entry name" value="HTH_CROC1"/>
    <property type="match status" value="1"/>
</dbReference>
<keyword evidence="3" id="KW-0614">Plasmid</keyword>
<dbReference type="InterPro" id="IPR010982">
    <property type="entry name" value="Lambda_DNA-bd_dom_sf"/>
</dbReference>
<evidence type="ECO:0000256" key="1">
    <source>
        <dbReference type="ARBA" id="ARBA00023125"/>
    </source>
</evidence>
<sequence>MPRTSNNTAAKIDSEVGARIKMRRKVLGMSQTSLGEKLGVTFQQVQKYEKGMNRVGSSRLQQIAHALGTTPAALFGQVEGDQTTKMVEVQAIEQLVRSSEGFALNVAFVKIRDEQVRRSIIALVKSLATDQGGN</sequence>
<dbReference type="AlphaFoldDB" id="A0A5Q0CGN3"/>
<dbReference type="Gene3D" id="1.10.260.40">
    <property type="entry name" value="lambda repressor-like DNA-binding domains"/>
    <property type="match status" value="1"/>
</dbReference>
<evidence type="ECO:0000313" key="3">
    <source>
        <dbReference type="EMBL" id="QFY63079.1"/>
    </source>
</evidence>
<organism evidence="3 4">
    <name type="scientific">Rhizobium grahamii</name>
    <dbReference type="NCBI Taxonomy" id="1120045"/>
    <lineage>
        <taxon>Bacteria</taxon>
        <taxon>Pseudomonadati</taxon>
        <taxon>Pseudomonadota</taxon>
        <taxon>Alphaproteobacteria</taxon>
        <taxon>Hyphomicrobiales</taxon>
        <taxon>Rhizobiaceae</taxon>
        <taxon>Rhizobium/Agrobacterium group</taxon>
        <taxon>Rhizobium</taxon>
    </lineage>
</organism>
<evidence type="ECO:0000313" key="4">
    <source>
        <dbReference type="Proteomes" id="UP000326881"/>
    </source>
</evidence>
<protein>
    <submittedName>
        <fullName evidence="3">Helix-turn-helix transcriptional regulator</fullName>
    </submittedName>
</protein>
<keyword evidence="1" id="KW-0238">DNA-binding</keyword>
<feature type="domain" description="HTH cro/C1-type" evidence="2">
    <location>
        <begin position="20"/>
        <end position="74"/>
    </location>
</feature>
<dbReference type="PANTHER" id="PTHR46558">
    <property type="entry name" value="TRACRIPTIONAL REGULATORY PROTEIN-RELATED-RELATED"/>
    <property type="match status" value="1"/>
</dbReference>
<reference evidence="3 4" key="1">
    <citation type="submission" date="2019-08" db="EMBL/GenBank/DDBJ databases">
        <title>Prosopis cineraria nodule microbiome.</title>
        <authorList>
            <person name="Ali R."/>
            <person name="Chaluvadi S.R."/>
            <person name="Wang X."/>
        </authorList>
    </citation>
    <scope>NUCLEOTIDE SEQUENCE [LARGE SCALE GENOMIC DNA]</scope>
    <source>
        <strain evidence="3 4">BG7</strain>
        <plasmid evidence="3 4">unnamed</plasmid>
    </source>
</reference>
<dbReference type="InterPro" id="IPR001387">
    <property type="entry name" value="Cro/C1-type_HTH"/>
</dbReference>
<dbReference type="Pfam" id="PF01381">
    <property type="entry name" value="HTH_3"/>
    <property type="match status" value="1"/>
</dbReference>
<dbReference type="Proteomes" id="UP000326881">
    <property type="component" value="Plasmid unnamed"/>
</dbReference>
<dbReference type="KEGG" id="rgr:FZ934_22470"/>
<dbReference type="SMART" id="SM00530">
    <property type="entry name" value="HTH_XRE"/>
    <property type="match status" value="1"/>
</dbReference>
<dbReference type="SUPFAM" id="SSF47413">
    <property type="entry name" value="lambda repressor-like DNA-binding domains"/>
    <property type="match status" value="1"/>
</dbReference>
<proteinExistence type="predicted"/>
<name>A0A5Q0CGN3_9HYPH</name>
<dbReference type="EMBL" id="CP043499">
    <property type="protein sequence ID" value="QFY63079.1"/>
    <property type="molecule type" value="Genomic_DNA"/>
</dbReference>
<dbReference type="PANTHER" id="PTHR46558:SF4">
    <property type="entry name" value="DNA-BIDING PHAGE PROTEIN"/>
    <property type="match status" value="1"/>
</dbReference>